<dbReference type="PANTHER" id="PTHR41161">
    <property type="entry name" value="PROTEIN NCBP2AS2"/>
    <property type="match status" value="1"/>
</dbReference>
<dbReference type="EMBL" id="GEFM01001930">
    <property type="protein sequence ID" value="JAP73866.1"/>
    <property type="molecule type" value="mRNA"/>
</dbReference>
<evidence type="ECO:0000313" key="1">
    <source>
        <dbReference type="EMBL" id="JAP73866.1"/>
    </source>
</evidence>
<name>A0A131Y704_IXORI</name>
<dbReference type="AlphaFoldDB" id="A0A131Y704"/>
<organism evidence="1">
    <name type="scientific">Ixodes ricinus</name>
    <name type="common">Common tick</name>
    <name type="synonym">Acarus ricinus</name>
    <dbReference type="NCBI Taxonomy" id="34613"/>
    <lineage>
        <taxon>Eukaryota</taxon>
        <taxon>Metazoa</taxon>
        <taxon>Ecdysozoa</taxon>
        <taxon>Arthropoda</taxon>
        <taxon>Chelicerata</taxon>
        <taxon>Arachnida</taxon>
        <taxon>Acari</taxon>
        <taxon>Parasitiformes</taxon>
        <taxon>Ixodida</taxon>
        <taxon>Ixodoidea</taxon>
        <taxon>Ixodidae</taxon>
        <taxon>Ixodinae</taxon>
        <taxon>Ixodes</taxon>
    </lineage>
</organism>
<dbReference type="PANTHER" id="PTHR41161:SF1">
    <property type="entry name" value="PROTEIN NCBP2AS2"/>
    <property type="match status" value="1"/>
</dbReference>
<protein>
    <submittedName>
        <fullName evidence="1">Uncharacterized protein</fullName>
    </submittedName>
</protein>
<dbReference type="InterPro" id="IPR042407">
    <property type="entry name" value="NCBP2-AS2"/>
</dbReference>
<proteinExistence type="evidence at transcript level"/>
<reference evidence="1" key="1">
    <citation type="submission" date="2016-02" db="EMBL/GenBank/DDBJ databases">
        <title>RNAseq analyses of the midgut from blood- or serum-fed Ixodes ricinus ticks.</title>
        <authorList>
            <person name="Perner J."/>
            <person name="Provaznik J."/>
            <person name="Schrenkova J."/>
            <person name="Urbanova V."/>
            <person name="Ribeiro J.M."/>
            <person name="Kopacek P."/>
        </authorList>
    </citation>
    <scope>NUCLEOTIDE SEQUENCE</scope>
    <source>
        <tissue evidence="1">Gut</tissue>
    </source>
</reference>
<sequence length="95" mass="10927">MVLRILLRYLLHNEQLVQRLADSYPFRRAAQLTASLILRGKSLGQESLELMSTSSLLRKLVERLSQTGEQAKQFSAEKAKRLEEAIKDMKRKQGL</sequence>
<accession>A0A131Y704</accession>